<feature type="chain" id="PRO_5046659741" description="Outer membrane protein assembly factor BamB" evidence="5">
    <location>
        <begin position="21"/>
        <end position="381"/>
    </location>
</feature>
<evidence type="ECO:0000256" key="2">
    <source>
        <dbReference type="ARBA" id="ARBA00023136"/>
    </source>
</evidence>
<keyword evidence="4" id="KW-0449">Lipoprotein</keyword>
<dbReference type="Pfam" id="PF13360">
    <property type="entry name" value="PQQ_2"/>
    <property type="match status" value="1"/>
</dbReference>
<keyword evidence="8" id="KW-1185">Reference proteome</keyword>
<evidence type="ECO:0000313" key="8">
    <source>
        <dbReference type="Proteomes" id="UP000603602"/>
    </source>
</evidence>
<comment type="similarity">
    <text evidence="4">Belongs to the BamB family.</text>
</comment>
<keyword evidence="3 4" id="KW-0998">Cell outer membrane</keyword>
<dbReference type="RefSeq" id="WP_187716266.1">
    <property type="nucleotide sequence ID" value="NZ_JACTAH010000001.1"/>
</dbReference>
<dbReference type="EMBL" id="JACYTO010000001">
    <property type="protein sequence ID" value="MBD8501407.1"/>
    <property type="molecule type" value="Genomic_DNA"/>
</dbReference>
<evidence type="ECO:0000259" key="6">
    <source>
        <dbReference type="Pfam" id="PF13360"/>
    </source>
</evidence>
<evidence type="ECO:0000256" key="5">
    <source>
        <dbReference type="SAM" id="SignalP"/>
    </source>
</evidence>
<keyword evidence="4" id="KW-0564">Palmitate</keyword>
<dbReference type="PROSITE" id="PS51257">
    <property type="entry name" value="PROKAR_LIPOPROTEIN"/>
    <property type="match status" value="1"/>
</dbReference>
<dbReference type="InterPro" id="IPR015943">
    <property type="entry name" value="WD40/YVTN_repeat-like_dom_sf"/>
</dbReference>
<comment type="subunit">
    <text evidence="4">Part of the Bam complex.</text>
</comment>
<feature type="domain" description="Pyrrolo-quinoline quinone repeat" evidence="6">
    <location>
        <begin position="78"/>
        <end position="307"/>
    </location>
</feature>
<reference evidence="8" key="1">
    <citation type="submission" date="2023-07" db="EMBL/GenBank/DDBJ databases">
        <title>Thauera sp. CAU 1555 isolated from sand of Yaerae Beach.</title>
        <authorList>
            <person name="Kim W."/>
        </authorList>
    </citation>
    <scope>NUCLEOTIDE SEQUENCE [LARGE SCALE GENOMIC DNA]</scope>
    <source>
        <strain evidence="8">CAU 1555</strain>
    </source>
</reference>
<gene>
    <name evidence="4 7" type="primary">bamB</name>
    <name evidence="7" type="ORF">IFO67_00745</name>
</gene>
<dbReference type="SMART" id="SM00564">
    <property type="entry name" value="PQQ"/>
    <property type="match status" value="6"/>
</dbReference>
<comment type="caution">
    <text evidence="7">The sequence shown here is derived from an EMBL/GenBank/DDBJ whole genome shotgun (WGS) entry which is preliminary data.</text>
</comment>
<name>A0ABR9B4V2_9RHOO</name>
<sequence>MRAANMRSLLLTVLATVATAGCSSLNPFASSGPKPAELVDIRPSVELRPLWSANVGEAGAYVFQPEVAGDSVYAAAHDGEVARYRDGRPVWSVDLDLPLSAGVGTDGRLVVVVSTAGEAVALDAADGKEHWRVPVGAEVLAQPAVSEEIVVLRSSDNRLIALAPADGARRWVYQRNTPPLALRSFAGIVLESGVALAGFPGGKLVAVSTKNGGELWELTVATPRGATELERVADVAGTPVLGRREICSVTYQGRAGCFDMTNGNVLWSREFSSSVGMDRDARFVFLTDEVDAVHALDAFSGASVWKQDALVRRAVSRPLVIGDFVAVGDFDGYVHLLRREDGRFAARASAGDGAVAADMRRLGDGFVVQTRDGDLQAFEVR</sequence>
<dbReference type="InterPro" id="IPR017687">
    <property type="entry name" value="BamB"/>
</dbReference>
<evidence type="ECO:0000256" key="3">
    <source>
        <dbReference type="ARBA" id="ARBA00023237"/>
    </source>
</evidence>
<dbReference type="PANTHER" id="PTHR34512:SF30">
    <property type="entry name" value="OUTER MEMBRANE PROTEIN ASSEMBLY FACTOR BAMB"/>
    <property type="match status" value="1"/>
</dbReference>
<dbReference type="Gene3D" id="2.130.10.10">
    <property type="entry name" value="YVTN repeat-like/Quinoprotein amine dehydrogenase"/>
    <property type="match status" value="1"/>
</dbReference>
<dbReference type="SUPFAM" id="SSF50998">
    <property type="entry name" value="Quinoprotein alcohol dehydrogenase-like"/>
    <property type="match status" value="1"/>
</dbReference>
<protein>
    <recommendedName>
        <fullName evidence="4">Outer membrane protein assembly factor BamB</fullName>
    </recommendedName>
</protein>
<dbReference type="InterPro" id="IPR011047">
    <property type="entry name" value="Quinoprotein_ADH-like_sf"/>
</dbReference>
<dbReference type="NCBIfam" id="TIGR03300">
    <property type="entry name" value="assembly_YfgL"/>
    <property type="match status" value="1"/>
</dbReference>
<dbReference type="PANTHER" id="PTHR34512">
    <property type="entry name" value="CELL SURFACE PROTEIN"/>
    <property type="match status" value="1"/>
</dbReference>
<comment type="subcellular location">
    <subcellularLocation>
        <location evidence="4">Cell outer membrane</location>
        <topology evidence="4">Lipid-anchor</topology>
    </subcellularLocation>
</comment>
<dbReference type="HAMAP" id="MF_00923">
    <property type="entry name" value="OM_assembly_BamB"/>
    <property type="match status" value="1"/>
</dbReference>
<evidence type="ECO:0000313" key="7">
    <source>
        <dbReference type="EMBL" id="MBD8501407.1"/>
    </source>
</evidence>
<keyword evidence="2 4" id="KW-0472">Membrane</keyword>
<comment type="function">
    <text evidence="4">Part of the outer membrane protein assembly complex, which is involved in assembly and insertion of beta-barrel proteins into the outer membrane.</text>
</comment>
<organism evidence="7 8">
    <name type="scientific">Thauera sedimentorum</name>
    <dbReference type="NCBI Taxonomy" id="2767595"/>
    <lineage>
        <taxon>Bacteria</taxon>
        <taxon>Pseudomonadati</taxon>
        <taxon>Pseudomonadota</taxon>
        <taxon>Betaproteobacteria</taxon>
        <taxon>Rhodocyclales</taxon>
        <taxon>Zoogloeaceae</taxon>
        <taxon>Thauera</taxon>
    </lineage>
</organism>
<accession>A0ABR9B4V2</accession>
<dbReference type="Proteomes" id="UP000603602">
    <property type="component" value="Unassembled WGS sequence"/>
</dbReference>
<feature type="signal peptide" evidence="5">
    <location>
        <begin position="1"/>
        <end position="20"/>
    </location>
</feature>
<proteinExistence type="inferred from homology"/>
<evidence type="ECO:0000256" key="1">
    <source>
        <dbReference type="ARBA" id="ARBA00022729"/>
    </source>
</evidence>
<dbReference type="InterPro" id="IPR018391">
    <property type="entry name" value="PQQ_b-propeller_rpt"/>
</dbReference>
<dbReference type="InterPro" id="IPR002372">
    <property type="entry name" value="PQQ_rpt_dom"/>
</dbReference>
<evidence type="ECO:0000256" key="4">
    <source>
        <dbReference type="HAMAP-Rule" id="MF_00923"/>
    </source>
</evidence>
<keyword evidence="1 4" id="KW-0732">Signal</keyword>